<dbReference type="KEGG" id="cma:Cmaq_0288"/>
<evidence type="ECO:0000313" key="2">
    <source>
        <dbReference type="EMBL" id="ABW01136.1"/>
    </source>
</evidence>
<gene>
    <name evidence="2" type="ordered locus">Cmaq_0288</name>
</gene>
<dbReference type="PANTHER" id="PTHR39966">
    <property type="entry name" value="BLL2471 PROTEIN-RELATED"/>
    <property type="match status" value="1"/>
</dbReference>
<dbReference type="GO" id="GO:0005886">
    <property type="term" value="C:plasma membrane"/>
    <property type="evidence" value="ECO:0007669"/>
    <property type="project" value="TreeGrafter"/>
</dbReference>
<dbReference type="Gene3D" id="1.20.120.520">
    <property type="entry name" value="nmb1532 protein domain like"/>
    <property type="match status" value="1"/>
</dbReference>
<dbReference type="InterPro" id="IPR012312">
    <property type="entry name" value="Hemerythrin-like"/>
</dbReference>
<dbReference type="RefSeq" id="WP_012185356.1">
    <property type="nucleotide sequence ID" value="NC_009954.1"/>
</dbReference>
<evidence type="ECO:0000259" key="1">
    <source>
        <dbReference type="Pfam" id="PF01814"/>
    </source>
</evidence>
<dbReference type="STRING" id="397948.Cmaq_0288"/>
<dbReference type="GeneID" id="5708713"/>
<proteinExistence type="predicted"/>
<dbReference type="Proteomes" id="UP000001137">
    <property type="component" value="Chromosome"/>
</dbReference>
<sequence length="178" mass="20794">MVSVEDLVNNLMNDHDVIKVSVSIVDKMLAEKLLDPSDINMLLDFYEFFVDKCHHVKEEVILFPSINIKLYPFENSPVNVMVMDHGIFRYLIRLNRELLSRLINGDQSIKDTLMDYLALMTGHLNQHMEKEDKVLFPQAMDLDNVESSRSIEDIEAEVDHDKWLQVIEKLKVKYLSID</sequence>
<dbReference type="AlphaFoldDB" id="A8MAV0"/>
<dbReference type="HOGENOM" id="CLU_095978_2_0_2"/>
<protein>
    <submittedName>
        <fullName evidence="2">Hemerythrin HHE cation binding domain protein</fullName>
    </submittedName>
</protein>
<keyword evidence="3" id="KW-1185">Reference proteome</keyword>
<evidence type="ECO:0000313" key="3">
    <source>
        <dbReference type="Proteomes" id="UP000001137"/>
    </source>
</evidence>
<name>A8MAV0_CALMQ</name>
<organism evidence="2 3">
    <name type="scientific">Caldivirga maquilingensis (strain ATCC 700844 / DSM 13496 / JCM 10307 / IC-167)</name>
    <dbReference type="NCBI Taxonomy" id="397948"/>
    <lineage>
        <taxon>Archaea</taxon>
        <taxon>Thermoproteota</taxon>
        <taxon>Thermoprotei</taxon>
        <taxon>Thermoproteales</taxon>
        <taxon>Thermoproteaceae</taxon>
        <taxon>Caldivirga</taxon>
    </lineage>
</organism>
<reference evidence="2 3" key="1">
    <citation type="submission" date="2007-10" db="EMBL/GenBank/DDBJ databases">
        <title>Complete sequence of Caldivirga maquilingensis IC-167.</title>
        <authorList>
            <consortium name="US DOE Joint Genome Institute"/>
            <person name="Copeland A."/>
            <person name="Lucas S."/>
            <person name="Lapidus A."/>
            <person name="Barry K."/>
            <person name="Glavina del Rio T."/>
            <person name="Dalin E."/>
            <person name="Tice H."/>
            <person name="Pitluck S."/>
            <person name="Saunders E."/>
            <person name="Brettin T."/>
            <person name="Bruce D."/>
            <person name="Detter J.C."/>
            <person name="Han C."/>
            <person name="Schmutz J."/>
            <person name="Larimer F."/>
            <person name="Land M."/>
            <person name="Hauser L."/>
            <person name="Kyrpides N."/>
            <person name="Ivanova N."/>
            <person name="Biddle J.F."/>
            <person name="Zhang Z."/>
            <person name="Fitz-Gibbon S.T."/>
            <person name="Lowe T.M."/>
            <person name="Saltikov C."/>
            <person name="House C.H."/>
            <person name="Richardson P."/>
        </authorList>
    </citation>
    <scope>NUCLEOTIDE SEQUENCE [LARGE SCALE GENOMIC DNA]</scope>
    <source>
        <strain evidence="3">ATCC 700844 / DSM 13496 / JCM 10307 / IC-167</strain>
    </source>
</reference>
<dbReference type="OrthoDB" id="131831at2157"/>
<dbReference type="Pfam" id="PF01814">
    <property type="entry name" value="Hemerythrin"/>
    <property type="match status" value="1"/>
</dbReference>
<accession>A8MAV0</accession>
<dbReference type="eggNOG" id="arCOG01471">
    <property type="taxonomic scope" value="Archaea"/>
</dbReference>
<dbReference type="PANTHER" id="PTHR39966:SF1">
    <property type="entry name" value="HEMERYTHRIN-LIKE DOMAIN-CONTAINING PROTEIN"/>
    <property type="match status" value="1"/>
</dbReference>
<dbReference type="EMBL" id="CP000852">
    <property type="protein sequence ID" value="ABW01136.1"/>
    <property type="molecule type" value="Genomic_DNA"/>
</dbReference>
<feature type="domain" description="Hemerythrin-like" evidence="1">
    <location>
        <begin position="7"/>
        <end position="139"/>
    </location>
</feature>